<sequence length="175" mass="19929">MLALQRVTWVARKAVELTPVALTVVGYTKGAAAQHIDITTVVAGLATTQENRVMDWQDDQHQDKIFGKCRHKSRLFNMADTFDMEGPGSVEDEAFLRAETLRDGKIESSFLNDDEHHVQTWATNVEGKGWQAEQVWGFEAVSGVRRYSRRVVIWNRGETVRARIVYDYKGPHQKP</sequence>
<dbReference type="PANTHER" id="PTHR38115">
    <property type="entry name" value="LIPOCALIN-LIKE DOMAIN-CONTAINING PROTEIN"/>
    <property type="match status" value="1"/>
</dbReference>
<gene>
    <name evidence="1" type="ORF">H2204_008727</name>
</gene>
<evidence type="ECO:0000313" key="2">
    <source>
        <dbReference type="Proteomes" id="UP001172681"/>
    </source>
</evidence>
<comment type="caution">
    <text evidence="1">The sequence shown here is derived from an EMBL/GenBank/DDBJ whole genome shotgun (WGS) entry which is preliminary data.</text>
</comment>
<proteinExistence type="predicted"/>
<dbReference type="AlphaFoldDB" id="A0AA38XZI1"/>
<dbReference type="PANTHER" id="PTHR38115:SF1">
    <property type="entry name" value="LIPOCALIN-LIKE DOMAIN-CONTAINING PROTEIN"/>
    <property type="match status" value="1"/>
</dbReference>
<keyword evidence="2" id="KW-1185">Reference proteome</keyword>
<name>A0AA38XZI1_9EURO</name>
<dbReference type="InterPro" id="IPR053037">
    <property type="entry name" value="Pericyclase_pydY-like"/>
</dbReference>
<evidence type="ECO:0000313" key="1">
    <source>
        <dbReference type="EMBL" id="KAJ9630072.1"/>
    </source>
</evidence>
<protein>
    <submittedName>
        <fullName evidence="1">Uncharacterized protein</fullName>
    </submittedName>
</protein>
<organism evidence="1 2">
    <name type="scientific">Knufia peltigerae</name>
    <dbReference type="NCBI Taxonomy" id="1002370"/>
    <lineage>
        <taxon>Eukaryota</taxon>
        <taxon>Fungi</taxon>
        <taxon>Dikarya</taxon>
        <taxon>Ascomycota</taxon>
        <taxon>Pezizomycotina</taxon>
        <taxon>Eurotiomycetes</taxon>
        <taxon>Chaetothyriomycetidae</taxon>
        <taxon>Chaetothyriales</taxon>
        <taxon>Trichomeriaceae</taxon>
        <taxon>Knufia</taxon>
    </lineage>
</organism>
<dbReference type="Proteomes" id="UP001172681">
    <property type="component" value="Unassembled WGS sequence"/>
</dbReference>
<reference evidence="1" key="1">
    <citation type="submission" date="2022-10" db="EMBL/GenBank/DDBJ databases">
        <title>Culturing micro-colonial fungi from biological soil crusts in the Mojave desert and describing Neophaeococcomyces mojavensis, and introducing the new genera and species Taxawa tesnikishii.</title>
        <authorList>
            <person name="Kurbessoian T."/>
            <person name="Stajich J.E."/>
        </authorList>
    </citation>
    <scope>NUCLEOTIDE SEQUENCE</scope>
    <source>
        <strain evidence="1">TK_35</strain>
    </source>
</reference>
<accession>A0AA38XZI1</accession>
<dbReference type="EMBL" id="JAPDRN010000065">
    <property type="protein sequence ID" value="KAJ9630072.1"/>
    <property type="molecule type" value="Genomic_DNA"/>
</dbReference>